<dbReference type="Gene3D" id="1.10.260.40">
    <property type="entry name" value="lambda repressor-like DNA-binding domains"/>
    <property type="match status" value="1"/>
</dbReference>
<dbReference type="InterPro" id="IPR010982">
    <property type="entry name" value="Lambda_DNA-bd_dom_sf"/>
</dbReference>
<evidence type="ECO:0000256" key="3">
    <source>
        <dbReference type="ARBA" id="ARBA00023163"/>
    </source>
</evidence>
<sequence length="361" mass="38144">MAQPQKTTRRAVTLKQVAAAAGVHASTVSRALNPATRSMVAPAVVARVMKAAAHLSYRPDPVAASLRTGRSKLVGILVPDIANTVFAPILSGASERLSAQGYSVIVADVGNDGDRQLDLAAGLVARRVDGLILATVSRDDPLAAFCVERNLPAVLVNRAETMARLSAVVSDDSFGMQLAVDHLVELGHRRIGHLAGPAQHSTGFLRRRGFGHALAAHGLDPAAAPCEVAAAYTREEGAVAMRRLLDAHPGMTAIVAANDLLALGAYDVLRERGLDCPRDLSIVGHNDMPLVDMVQPPLTTVRISHREMGRQAADLLQQAIEEEGISVRNVVLPSRLIVRGSTAAPRKAAPAEGAKRPRKAR</sequence>
<comment type="caution">
    <text evidence="6">The sequence shown here is derived from an EMBL/GenBank/DDBJ whole genome shotgun (WGS) entry which is preliminary data.</text>
</comment>
<keyword evidence="3" id="KW-0804">Transcription</keyword>
<dbReference type="CDD" id="cd06267">
    <property type="entry name" value="PBP1_LacI_sugar_binding-like"/>
    <property type="match status" value="1"/>
</dbReference>
<evidence type="ECO:0000313" key="7">
    <source>
        <dbReference type="Proteomes" id="UP001262410"/>
    </source>
</evidence>
<keyword evidence="1" id="KW-0805">Transcription regulation</keyword>
<dbReference type="PANTHER" id="PTHR30146:SF138">
    <property type="entry name" value="TRANSCRIPTIONAL REGULATORY PROTEIN"/>
    <property type="match status" value="1"/>
</dbReference>
<evidence type="ECO:0000256" key="1">
    <source>
        <dbReference type="ARBA" id="ARBA00023015"/>
    </source>
</evidence>
<reference evidence="6 7" key="1">
    <citation type="submission" date="2023-07" db="EMBL/GenBank/DDBJ databases">
        <title>Sorghum-associated microbial communities from plants grown in Nebraska, USA.</title>
        <authorList>
            <person name="Schachtman D."/>
        </authorList>
    </citation>
    <scope>NUCLEOTIDE SEQUENCE [LARGE SCALE GENOMIC DNA]</scope>
    <source>
        <strain evidence="6 7">584</strain>
    </source>
</reference>
<dbReference type="InterPro" id="IPR046335">
    <property type="entry name" value="LacI/GalR-like_sensor"/>
</dbReference>
<dbReference type="SMART" id="SM00354">
    <property type="entry name" value="HTH_LACI"/>
    <property type="match status" value="1"/>
</dbReference>
<feature type="domain" description="HTH lacI-type" evidence="5">
    <location>
        <begin position="12"/>
        <end position="68"/>
    </location>
</feature>
<organism evidence="6 7">
    <name type="scientific">Inquilinus ginsengisoli</name>
    <dbReference type="NCBI Taxonomy" id="363840"/>
    <lineage>
        <taxon>Bacteria</taxon>
        <taxon>Pseudomonadati</taxon>
        <taxon>Pseudomonadota</taxon>
        <taxon>Alphaproteobacteria</taxon>
        <taxon>Rhodospirillales</taxon>
        <taxon>Rhodospirillaceae</taxon>
        <taxon>Inquilinus</taxon>
    </lineage>
</organism>
<keyword evidence="2" id="KW-0238">DNA-binding</keyword>
<dbReference type="Pfam" id="PF00356">
    <property type="entry name" value="LacI"/>
    <property type="match status" value="1"/>
</dbReference>
<dbReference type="RefSeq" id="WP_309794464.1">
    <property type="nucleotide sequence ID" value="NZ_JAVDPW010000004.1"/>
</dbReference>
<dbReference type="PANTHER" id="PTHR30146">
    <property type="entry name" value="LACI-RELATED TRANSCRIPTIONAL REPRESSOR"/>
    <property type="match status" value="1"/>
</dbReference>
<accession>A0ABU1JN52</accession>
<feature type="region of interest" description="Disordered" evidence="4">
    <location>
        <begin position="342"/>
        <end position="361"/>
    </location>
</feature>
<dbReference type="InterPro" id="IPR000843">
    <property type="entry name" value="HTH_LacI"/>
</dbReference>
<name>A0ABU1JN52_9PROT</name>
<dbReference type="CDD" id="cd01392">
    <property type="entry name" value="HTH_LacI"/>
    <property type="match status" value="1"/>
</dbReference>
<gene>
    <name evidence="6" type="ORF">E9232_002568</name>
</gene>
<evidence type="ECO:0000259" key="5">
    <source>
        <dbReference type="PROSITE" id="PS50932"/>
    </source>
</evidence>
<dbReference type="Pfam" id="PF13377">
    <property type="entry name" value="Peripla_BP_3"/>
    <property type="match status" value="1"/>
</dbReference>
<evidence type="ECO:0000256" key="2">
    <source>
        <dbReference type="ARBA" id="ARBA00023125"/>
    </source>
</evidence>
<dbReference type="SUPFAM" id="SSF53822">
    <property type="entry name" value="Periplasmic binding protein-like I"/>
    <property type="match status" value="1"/>
</dbReference>
<proteinExistence type="predicted"/>
<keyword evidence="7" id="KW-1185">Reference proteome</keyword>
<dbReference type="InterPro" id="IPR028082">
    <property type="entry name" value="Peripla_BP_I"/>
</dbReference>
<feature type="compositionally biased region" description="Low complexity" evidence="4">
    <location>
        <begin position="343"/>
        <end position="352"/>
    </location>
</feature>
<dbReference type="EMBL" id="JAVDPW010000004">
    <property type="protein sequence ID" value="MDR6290047.1"/>
    <property type="molecule type" value="Genomic_DNA"/>
</dbReference>
<protein>
    <submittedName>
        <fullName evidence="6">LacI family transcriptional regulator</fullName>
    </submittedName>
</protein>
<dbReference type="Proteomes" id="UP001262410">
    <property type="component" value="Unassembled WGS sequence"/>
</dbReference>
<dbReference type="PROSITE" id="PS50932">
    <property type="entry name" value="HTH_LACI_2"/>
    <property type="match status" value="1"/>
</dbReference>
<dbReference type="Gene3D" id="3.40.50.2300">
    <property type="match status" value="2"/>
</dbReference>
<evidence type="ECO:0000313" key="6">
    <source>
        <dbReference type="EMBL" id="MDR6290047.1"/>
    </source>
</evidence>
<dbReference type="SUPFAM" id="SSF47413">
    <property type="entry name" value="lambda repressor-like DNA-binding domains"/>
    <property type="match status" value="1"/>
</dbReference>
<evidence type="ECO:0000256" key="4">
    <source>
        <dbReference type="SAM" id="MobiDB-lite"/>
    </source>
</evidence>